<dbReference type="PANTHER" id="PTHR46588">
    <property type="entry name" value="SERINE/THREONINE/TYROSINE-INTERACTING PROTEIN"/>
    <property type="match status" value="1"/>
</dbReference>
<dbReference type="CDD" id="cd14498">
    <property type="entry name" value="DSP"/>
    <property type="match status" value="1"/>
</dbReference>
<dbReference type="Gene3D" id="3.90.190.10">
    <property type="entry name" value="Protein tyrosine phosphatase superfamily"/>
    <property type="match status" value="1"/>
</dbReference>
<dbReference type="GO" id="GO:0062026">
    <property type="term" value="P:negative regulation of SCF-dependent proteasomal ubiquitin-dependent catabolic process"/>
    <property type="evidence" value="ECO:0007669"/>
    <property type="project" value="TreeGrafter"/>
</dbReference>
<keyword evidence="2" id="KW-1185">Reference proteome</keyword>
<evidence type="ECO:0000313" key="2">
    <source>
        <dbReference type="Proteomes" id="UP000800041"/>
    </source>
</evidence>
<dbReference type="GO" id="GO:0070372">
    <property type="term" value="P:regulation of ERK1 and ERK2 cascade"/>
    <property type="evidence" value="ECO:0007669"/>
    <property type="project" value="TreeGrafter"/>
</dbReference>
<name>A0A6G1HHD2_9PEZI</name>
<reference evidence="1" key="1">
    <citation type="journal article" date="2020" name="Stud. Mycol.">
        <title>101 Dothideomycetes genomes: a test case for predicting lifestyles and emergence of pathogens.</title>
        <authorList>
            <person name="Haridas S."/>
            <person name="Albert R."/>
            <person name="Binder M."/>
            <person name="Bloem J."/>
            <person name="Labutti K."/>
            <person name="Salamov A."/>
            <person name="Andreopoulos B."/>
            <person name="Baker S."/>
            <person name="Barry K."/>
            <person name="Bills G."/>
            <person name="Bluhm B."/>
            <person name="Cannon C."/>
            <person name="Castanera R."/>
            <person name="Culley D."/>
            <person name="Daum C."/>
            <person name="Ezra D."/>
            <person name="Gonzalez J."/>
            <person name="Henrissat B."/>
            <person name="Kuo A."/>
            <person name="Liang C."/>
            <person name="Lipzen A."/>
            <person name="Lutzoni F."/>
            <person name="Magnuson J."/>
            <person name="Mondo S."/>
            <person name="Nolan M."/>
            <person name="Ohm R."/>
            <person name="Pangilinan J."/>
            <person name="Park H.-J."/>
            <person name="Ramirez L."/>
            <person name="Alfaro M."/>
            <person name="Sun H."/>
            <person name="Tritt A."/>
            <person name="Yoshinaga Y."/>
            <person name="Zwiers L.-H."/>
            <person name="Turgeon B."/>
            <person name="Goodwin S."/>
            <person name="Spatafora J."/>
            <person name="Crous P."/>
            <person name="Grigoriev I."/>
        </authorList>
    </citation>
    <scope>NUCLEOTIDE SEQUENCE</scope>
    <source>
        <strain evidence="1">CBS 113979</strain>
    </source>
</reference>
<dbReference type="InterPro" id="IPR029021">
    <property type="entry name" value="Prot-tyrosine_phosphatase-like"/>
</dbReference>
<dbReference type="AlphaFoldDB" id="A0A6G1HHD2"/>
<gene>
    <name evidence="1" type="ORF">K402DRAFT_321127</name>
</gene>
<evidence type="ECO:0008006" key="3">
    <source>
        <dbReference type="Google" id="ProtNLM"/>
    </source>
</evidence>
<sequence length="241" mass="26663">MNADWTYDRRRSACEILPWLSIGPLSAARDKEAIQNSGITMLLAIQHKGPFGSRLSMGPMRVADELGLSKAIVEVTSIGSGMTQAYPKAFRIINQHLHDMHYQHGMGSSGNPRLPKVLVFCESGNEASASVAAAYLIRLFEPLDHIQAMQIVSTRRFSANYDDDLKHSLLSYSGIIKAKRDVARFQDPSHAGTDGFIWANSSKRGLDRGNEEDMDVDDEEDDDLLRFGSRSSFAPFQDAAV</sequence>
<evidence type="ECO:0000313" key="1">
    <source>
        <dbReference type="EMBL" id="KAF1992439.1"/>
    </source>
</evidence>
<dbReference type="GO" id="GO:0005654">
    <property type="term" value="C:nucleoplasm"/>
    <property type="evidence" value="ECO:0007669"/>
    <property type="project" value="TreeGrafter"/>
</dbReference>
<dbReference type="InterPro" id="IPR052449">
    <property type="entry name" value="STYX-Interacting_Phosphatase"/>
</dbReference>
<accession>A0A6G1HHD2</accession>
<dbReference type="GO" id="GO:0005737">
    <property type="term" value="C:cytoplasm"/>
    <property type="evidence" value="ECO:0007669"/>
    <property type="project" value="TreeGrafter"/>
</dbReference>
<dbReference type="PANTHER" id="PTHR46588:SF1">
    <property type="entry name" value="SERINE_THREONINE_TYROSINE-INTERACTING PROTEIN"/>
    <property type="match status" value="1"/>
</dbReference>
<proteinExistence type="predicted"/>
<dbReference type="GO" id="GO:1990444">
    <property type="term" value="F:F-box domain binding"/>
    <property type="evidence" value="ECO:0007669"/>
    <property type="project" value="TreeGrafter"/>
</dbReference>
<dbReference type="SUPFAM" id="SSF52799">
    <property type="entry name" value="(Phosphotyrosine protein) phosphatases II"/>
    <property type="match status" value="1"/>
</dbReference>
<protein>
    <recommendedName>
        <fullName evidence="3">Protein-tyrosine-phosphatase</fullName>
    </recommendedName>
</protein>
<organism evidence="1 2">
    <name type="scientific">Aulographum hederae CBS 113979</name>
    <dbReference type="NCBI Taxonomy" id="1176131"/>
    <lineage>
        <taxon>Eukaryota</taxon>
        <taxon>Fungi</taxon>
        <taxon>Dikarya</taxon>
        <taxon>Ascomycota</taxon>
        <taxon>Pezizomycotina</taxon>
        <taxon>Dothideomycetes</taxon>
        <taxon>Pleosporomycetidae</taxon>
        <taxon>Aulographales</taxon>
        <taxon>Aulographaceae</taxon>
    </lineage>
</organism>
<dbReference type="Proteomes" id="UP000800041">
    <property type="component" value="Unassembled WGS sequence"/>
</dbReference>
<dbReference type="EMBL" id="ML977137">
    <property type="protein sequence ID" value="KAF1992439.1"/>
    <property type="molecule type" value="Genomic_DNA"/>
</dbReference>
<dbReference type="OrthoDB" id="10252009at2759"/>